<feature type="region of interest" description="Disordered" evidence="4">
    <location>
        <begin position="175"/>
        <end position="226"/>
    </location>
</feature>
<comment type="subcellular location">
    <subcellularLocation>
        <location evidence="1">Endosome</location>
    </subcellularLocation>
</comment>
<evidence type="ECO:0000256" key="3">
    <source>
        <dbReference type="ARBA" id="ARBA00022753"/>
    </source>
</evidence>
<feature type="region of interest" description="Disordered" evidence="4">
    <location>
        <begin position="1"/>
        <end position="27"/>
    </location>
</feature>
<dbReference type="GO" id="GO:0009898">
    <property type="term" value="C:cytoplasmic side of plasma membrane"/>
    <property type="evidence" value="ECO:0007669"/>
    <property type="project" value="TreeGrafter"/>
</dbReference>
<evidence type="ECO:0000313" key="5">
    <source>
        <dbReference type="EMBL" id="GMH63637.1"/>
    </source>
</evidence>
<dbReference type="Gene3D" id="6.10.250.1710">
    <property type="match status" value="1"/>
</dbReference>
<name>A0A9W7A677_9STRA</name>
<sequence>MNFFGKKRTSAPAPTRNGGGNGADPTSTIVTLRESLKTLDKREDHIQKKADQLLAEAKASLKAKDKKKAAHALKRKKMYDAQIEKIQGSKMTLESQIMSLESSVQNMETFKAMKAGQEAMKQVRKNVDVDNVDDMMDEIREEMETANEISEAIGRPVDDVFDEDELLSELNELEEQDLEEQLLSEPKADATPFNMPDAPMGGLTNDVAEEEEEEKALRELEASLAM</sequence>
<dbReference type="AlphaFoldDB" id="A0A9W7A677"/>
<comment type="similarity">
    <text evidence="2">Belongs to the SNF7 family.</text>
</comment>
<dbReference type="GO" id="GO:0032511">
    <property type="term" value="P:late endosome to vacuole transport via multivesicular body sorting pathway"/>
    <property type="evidence" value="ECO:0007669"/>
    <property type="project" value="TreeGrafter"/>
</dbReference>
<dbReference type="Pfam" id="PF03357">
    <property type="entry name" value="Snf7"/>
    <property type="match status" value="1"/>
</dbReference>
<dbReference type="GO" id="GO:0006900">
    <property type="term" value="P:vesicle budding from membrane"/>
    <property type="evidence" value="ECO:0007669"/>
    <property type="project" value="TreeGrafter"/>
</dbReference>
<dbReference type="Proteomes" id="UP001165122">
    <property type="component" value="Unassembled WGS sequence"/>
</dbReference>
<evidence type="ECO:0000256" key="4">
    <source>
        <dbReference type="SAM" id="MobiDB-lite"/>
    </source>
</evidence>
<feature type="compositionally biased region" description="Basic and acidic residues" evidence="4">
    <location>
        <begin position="215"/>
        <end position="226"/>
    </location>
</feature>
<organism evidence="5 6">
    <name type="scientific">Triparma laevis f. longispina</name>
    <dbReference type="NCBI Taxonomy" id="1714387"/>
    <lineage>
        <taxon>Eukaryota</taxon>
        <taxon>Sar</taxon>
        <taxon>Stramenopiles</taxon>
        <taxon>Ochrophyta</taxon>
        <taxon>Bolidophyceae</taxon>
        <taxon>Parmales</taxon>
        <taxon>Triparmaceae</taxon>
        <taxon>Triparma</taxon>
    </lineage>
</organism>
<gene>
    <name evidence="5" type="ORF">TrLO_g4305</name>
</gene>
<dbReference type="PANTHER" id="PTHR22761">
    <property type="entry name" value="CHARGED MULTIVESICULAR BODY PROTEIN"/>
    <property type="match status" value="1"/>
</dbReference>
<keyword evidence="3" id="KW-0967">Endosome</keyword>
<accession>A0A9W7A677</accession>
<evidence type="ECO:0000313" key="6">
    <source>
        <dbReference type="Proteomes" id="UP001165122"/>
    </source>
</evidence>
<evidence type="ECO:0000256" key="1">
    <source>
        <dbReference type="ARBA" id="ARBA00004177"/>
    </source>
</evidence>
<dbReference type="GO" id="GO:0000815">
    <property type="term" value="C:ESCRT III complex"/>
    <property type="evidence" value="ECO:0007669"/>
    <property type="project" value="TreeGrafter"/>
</dbReference>
<reference evidence="6" key="1">
    <citation type="journal article" date="2023" name="Commun. Biol.">
        <title>Genome analysis of Parmales, the sister group of diatoms, reveals the evolutionary specialization of diatoms from phago-mixotrophs to photoautotrophs.</title>
        <authorList>
            <person name="Ban H."/>
            <person name="Sato S."/>
            <person name="Yoshikawa S."/>
            <person name="Yamada K."/>
            <person name="Nakamura Y."/>
            <person name="Ichinomiya M."/>
            <person name="Sato N."/>
            <person name="Blanc-Mathieu R."/>
            <person name="Endo H."/>
            <person name="Kuwata A."/>
            <person name="Ogata H."/>
        </authorList>
    </citation>
    <scope>NUCLEOTIDE SEQUENCE [LARGE SCALE GENOMIC DNA]</scope>
    <source>
        <strain evidence="6">NIES 3700</strain>
    </source>
</reference>
<dbReference type="OrthoDB" id="5592979at2759"/>
<protein>
    <submittedName>
        <fullName evidence="5">Uncharacterized protein</fullName>
    </submittedName>
</protein>
<keyword evidence="6" id="KW-1185">Reference proteome</keyword>
<proteinExistence type="inferred from homology"/>
<dbReference type="PANTHER" id="PTHR22761:SF10">
    <property type="entry name" value="GH13992P"/>
    <property type="match status" value="1"/>
</dbReference>
<evidence type="ECO:0000256" key="2">
    <source>
        <dbReference type="ARBA" id="ARBA00006190"/>
    </source>
</evidence>
<dbReference type="InterPro" id="IPR005024">
    <property type="entry name" value="Snf7_fam"/>
</dbReference>
<dbReference type="Gene3D" id="1.10.287.1060">
    <property type="entry name" value="ESAT-6-like"/>
    <property type="match status" value="1"/>
</dbReference>
<dbReference type="GO" id="GO:0005771">
    <property type="term" value="C:multivesicular body"/>
    <property type="evidence" value="ECO:0007669"/>
    <property type="project" value="TreeGrafter"/>
</dbReference>
<comment type="caution">
    <text evidence="5">The sequence shown here is derived from an EMBL/GenBank/DDBJ whole genome shotgun (WGS) entry which is preliminary data.</text>
</comment>
<dbReference type="EMBL" id="BRXW01000533">
    <property type="protein sequence ID" value="GMH63637.1"/>
    <property type="molecule type" value="Genomic_DNA"/>
</dbReference>